<dbReference type="Proteomes" id="UP001596513">
    <property type="component" value="Unassembled WGS sequence"/>
</dbReference>
<evidence type="ECO:0000313" key="2">
    <source>
        <dbReference type="EMBL" id="MFC7668223.1"/>
    </source>
</evidence>
<gene>
    <name evidence="2" type="ORF">ACFQT0_13185</name>
</gene>
<accession>A0ABW2U797</accession>
<protein>
    <recommendedName>
        <fullName evidence="4">Zinc-ribbon domain-containing protein</fullName>
    </recommendedName>
</protein>
<name>A0ABW2U797_9BACT</name>
<evidence type="ECO:0008006" key="4">
    <source>
        <dbReference type="Google" id="ProtNLM"/>
    </source>
</evidence>
<feature type="transmembrane region" description="Helical" evidence="1">
    <location>
        <begin position="88"/>
        <end position="109"/>
    </location>
</feature>
<comment type="caution">
    <text evidence="2">The sequence shown here is derived from an EMBL/GenBank/DDBJ whole genome shotgun (WGS) entry which is preliminary data.</text>
</comment>
<keyword evidence="3" id="KW-1185">Reference proteome</keyword>
<keyword evidence="1" id="KW-1133">Transmembrane helix</keyword>
<dbReference type="RefSeq" id="WP_380203367.1">
    <property type="nucleotide sequence ID" value="NZ_JBHTEK010000001.1"/>
</dbReference>
<keyword evidence="1" id="KW-0812">Transmembrane</keyword>
<dbReference type="EMBL" id="JBHTEK010000001">
    <property type="protein sequence ID" value="MFC7668223.1"/>
    <property type="molecule type" value="Genomic_DNA"/>
</dbReference>
<organism evidence="2 3">
    <name type="scientific">Hymenobacter humi</name>
    <dbReference type="NCBI Taxonomy" id="1411620"/>
    <lineage>
        <taxon>Bacteria</taxon>
        <taxon>Pseudomonadati</taxon>
        <taxon>Bacteroidota</taxon>
        <taxon>Cytophagia</taxon>
        <taxon>Cytophagales</taxon>
        <taxon>Hymenobacteraceae</taxon>
        <taxon>Hymenobacter</taxon>
    </lineage>
</organism>
<sequence>MIIFGTKGAHVRTEPLPAVTCPTCTVPETLQLSVFSRYAHVYWIPLFPIGKPAVAQCTHCLSAWEQQNMPLEVRGAAQELKEGVSAPIWHWAGLAIIGLFVAWSAVVGAL</sequence>
<evidence type="ECO:0000313" key="3">
    <source>
        <dbReference type="Proteomes" id="UP001596513"/>
    </source>
</evidence>
<reference evidence="3" key="1">
    <citation type="journal article" date="2019" name="Int. J. Syst. Evol. Microbiol.">
        <title>The Global Catalogue of Microorganisms (GCM) 10K type strain sequencing project: providing services to taxonomists for standard genome sequencing and annotation.</title>
        <authorList>
            <consortium name="The Broad Institute Genomics Platform"/>
            <consortium name="The Broad Institute Genome Sequencing Center for Infectious Disease"/>
            <person name="Wu L."/>
            <person name="Ma J."/>
        </authorList>
    </citation>
    <scope>NUCLEOTIDE SEQUENCE [LARGE SCALE GENOMIC DNA]</scope>
    <source>
        <strain evidence="3">JCM 19635</strain>
    </source>
</reference>
<evidence type="ECO:0000256" key="1">
    <source>
        <dbReference type="SAM" id="Phobius"/>
    </source>
</evidence>
<keyword evidence="1" id="KW-0472">Membrane</keyword>
<proteinExistence type="predicted"/>